<feature type="compositionally biased region" description="Polar residues" evidence="3">
    <location>
        <begin position="341"/>
        <end position="362"/>
    </location>
</feature>
<dbReference type="OrthoDB" id="3549872at2759"/>
<proteinExistence type="predicted"/>
<feature type="coiled-coil region" evidence="2">
    <location>
        <begin position="677"/>
        <end position="739"/>
    </location>
</feature>
<evidence type="ECO:0000256" key="3">
    <source>
        <dbReference type="SAM" id="MobiDB-lite"/>
    </source>
</evidence>
<feature type="coiled-coil region" evidence="2">
    <location>
        <begin position="140"/>
        <end position="196"/>
    </location>
</feature>
<evidence type="ECO:0000313" key="5">
    <source>
        <dbReference type="EMBL" id="KAJ8349870.1"/>
    </source>
</evidence>
<keyword evidence="1 2" id="KW-0175">Coiled coil</keyword>
<feature type="region of interest" description="Disordered" evidence="3">
    <location>
        <begin position="525"/>
        <end position="554"/>
    </location>
</feature>
<protein>
    <recommendedName>
        <fullName evidence="4">Rootletin-like coiled-coil domain-containing protein</fullName>
    </recommendedName>
</protein>
<comment type="caution">
    <text evidence="5">The sequence shown here is derived from an EMBL/GenBank/DDBJ whole genome shotgun (WGS) entry which is preliminary data.</text>
</comment>
<feature type="region of interest" description="Disordered" evidence="3">
    <location>
        <begin position="313"/>
        <end position="391"/>
    </location>
</feature>
<name>A0A9Q1F2W3_SYNKA</name>
<dbReference type="EMBL" id="JAINUF010000009">
    <property type="protein sequence ID" value="KAJ8349870.1"/>
    <property type="molecule type" value="Genomic_DNA"/>
</dbReference>
<evidence type="ECO:0000313" key="6">
    <source>
        <dbReference type="Proteomes" id="UP001152622"/>
    </source>
</evidence>
<evidence type="ECO:0000256" key="1">
    <source>
        <dbReference type="ARBA" id="ARBA00023054"/>
    </source>
</evidence>
<dbReference type="AlphaFoldDB" id="A0A9Q1F2W3"/>
<evidence type="ECO:0000256" key="2">
    <source>
        <dbReference type="SAM" id="Coils"/>
    </source>
</evidence>
<keyword evidence="6" id="KW-1185">Reference proteome</keyword>
<reference evidence="5" key="1">
    <citation type="journal article" date="2023" name="Science">
        <title>Genome structures resolve the early diversification of teleost fishes.</title>
        <authorList>
            <person name="Parey E."/>
            <person name="Louis A."/>
            <person name="Montfort J."/>
            <person name="Bouchez O."/>
            <person name="Roques C."/>
            <person name="Iampietro C."/>
            <person name="Lluch J."/>
            <person name="Castinel A."/>
            <person name="Donnadieu C."/>
            <person name="Desvignes T."/>
            <person name="Floi Bucao C."/>
            <person name="Jouanno E."/>
            <person name="Wen M."/>
            <person name="Mejri S."/>
            <person name="Dirks R."/>
            <person name="Jansen H."/>
            <person name="Henkel C."/>
            <person name="Chen W.J."/>
            <person name="Zahm M."/>
            <person name="Cabau C."/>
            <person name="Klopp C."/>
            <person name="Thompson A.W."/>
            <person name="Robinson-Rechavi M."/>
            <person name="Braasch I."/>
            <person name="Lecointre G."/>
            <person name="Bobe J."/>
            <person name="Postlethwait J.H."/>
            <person name="Berthelot C."/>
            <person name="Roest Crollius H."/>
            <person name="Guiguen Y."/>
        </authorList>
    </citation>
    <scope>NUCLEOTIDE SEQUENCE</scope>
    <source>
        <strain evidence="5">WJC10195</strain>
    </source>
</reference>
<feature type="compositionally biased region" description="Basic and acidic residues" evidence="3">
    <location>
        <begin position="363"/>
        <end position="391"/>
    </location>
</feature>
<feature type="domain" description="Rootletin-like coiled-coil" evidence="4">
    <location>
        <begin position="123"/>
        <end position="211"/>
    </location>
</feature>
<organism evidence="5 6">
    <name type="scientific">Synaphobranchus kaupii</name>
    <name type="common">Kaup's arrowtooth eel</name>
    <dbReference type="NCBI Taxonomy" id="118154"/>
    <lineage>
        <taxon>Eukaryota</taxon>
        <taxon>Metazoa</taxon>
        <taxon>Chordata</taxon>
        <taxon>Craniata</taxon>
        <taxon>Vertebrata</taxon>
        <taxon>Euteleostomi</taxon>
        <taxon>Actinopterygii</taxon>
        <taxon>Neopterygii</taxon>
        <taxon>Teleostei</taxon>
        <taxon>Anguilliformes</taxon>
        <taxon>Synaphobranchidae</taxon>
        <taxon>Synaphobranchus</taxon>
    </lineage>
</organism>
<accession>A0A9Q1F2W3</accession>
<dbReference type="Proteomes" id="UP001152622">
    <property type="component" value="Chromosome 9"/>
</dbReference>
<feature type="domain" description="Rootletin-like coiled-coil" evidence="4">
    <location>
        <begin position="216"/>
        <end position="275"/>
    </location>
</feature>
<dbReference type="InterPro" id="IPR055167">
    <property type="entry name" value="Rootletin-like_CC"/>
</dbReference>
<sequence length="795" mass="92305">MEESEVANALIAYTRLADVVGEAEHNEIHCCAQELFFTAVSLRNRVFHLRLKEAWMEADFLMHWQDERTDMRAELSRLQDELAESCAEKEELRSRAQALTDRLAQSLDPTMSARQDSEQRDWKRKLREGREREARQAQLIQKLQSKVLEYRARFQSLEHQLINEERGLQKREKRIRNEHSNSLESALIRLEEEQQRSVGMAEMNALLRKPWRRRGRKDNEWQKEKELLTNHIGREHTRLISLWGGVVTLRRHYHTLRTATDRDLWELRAEFSRLSASLLSSCGSIGSSHAFGLGTGHAPQFCGLLPNPAHLPQPRVGSPFPAGPRVQPEEEGARITGAEVQHSTENQQLLDRISELSSSLQAQERERRRQEEEEERMRQKEKERERDWEQHTEIERDLQSVQQAVLNLANFLSSRQLAVRSSTPMSLADLSSDRLPSLLTIIAQAETALQCRHEELQEAEVRILRLEADREALEQQIRVLQKDGAELQEWALQGGQELRRTQELLQSEKETAVSLSSQLREVERHEEELRKENEHLRRQRDREEEERRELERDRQRRVEAGFLETAQLIERVEQSRQELKSLQGALDSEKLEHERAVGEAADARDALLKAHESVLALSSSQTQLKREVAESRDSLEKMAALNEALTADKRELGAHTLQLETKLADAMSHLQTMRSEVTVIQRELKGVSQEATELRAQRSAEMQSLQQMGDREKDLEREVKALKEEREMEISLLTEARERDAQKLEELSRLHCAVCVELRGVQAELCRAVEQQKRAEREKDDLLRRGSDWREACGR</sequence>
<evidence type="ECO:0000259" key="4">
    <source>
        <dbReference type="Pfam" id="PF15035"/>
    </source>
</evidence>
<feature type="coiled-coil region" evidence="2">
    <location>
        <begin position="61"/>
        <end position="102"/>
    </location>
</feature>
<dbReference type="Pfam" id="PF15035">
    <property type="entry name" value="Rootletin"/>
    <property type="match status" value="2"/>
</dbReference>
<gene>
    <name evidence="5" type="ORF">SKAU_G00250000</name>
</gene>